<feature type="domain" description="TonB-dependent receptor-like beta-barrel" evidence="17">
    <location>
        <begin position="343"/>
        <end position="768"/>
    </location>
</feature>
<accession>A0A1I7K8T6</accession>
<dbReference type="Proteomes" id="UP000199391">
    <property type="component" value="Unassembled WGS sequence"/>
</dbReference>
<keyword evidence="7" id="KW-0732">Signal</keyword>
<keyword evidence="5" id="KW-0410">Iron transport</keyword>
<reference evidence="20" key="1">
    <citation type="submission" date="2016-10" db="EMBL/GenBank/DDBJ databases">
        <authorList>
            <person name="Varghese N."/>
            <person name="Submissions S."/>
        </authorList>
    </citation>
    <scope>NUCLEOTIDE SEQUENCE [LARGE SCALE GENOMIC DNA]</scope>
    <source>
        <strain evidence="20">CGMCC 1.11014</strain>
    </source>
</reference>
<evidence type="ECO:0000256" key="8">
    <source>
        <dbReference type="ARBA" id="ARBA00023004"/>
    </source>
</evidence>
<feature type="region of interest" description="Disordered" evidence="16">
    <location>
        <begin position="1"/>
        <end position="22"/>
    </location>
</feature>
<dbReference type="InterPro" id="IPR012910">
    <property type="entry name" value="Plug_dom"/>
</dbReference>
<evidence type="ECO:0000256" key="7">
    <source>
        <dbReference type="ARBA" id="ARBA00022729"/>
    </source>
</evidence>
<dbReference type="Gene3D" id="2.170.130.10">
    <property type="entry name" value="TonB-dependent receptor, plug domain"/>
    <property type="match status" value="1"/>
</dbReference>
<dbReference type="EMBL" id="FPBO01000015">
    <property type="protein sequence ID" value="SFU93866.1"/>
    <property type="molecule type" value="Genomic_DNA"/>
</dbReference>
<organism evidence="19 20">
    <name type="scientific">Pseudoduganella namucuonensis</name>
    <dbReference type="NCBI Taxonomy" id="1035707"/>
    <lineage>
        <taxon>Bacteria</taxon>
        <taxon>Pseudomonadati</taxon>
        <taxon>Pseudomonadota</taxon>
        <taxon>Betaproteobacteria</taxon>
        <taxon>Burkholderiales</taxon>
        <taxon>Oxalobacteraceae</taxon>
        <taxon>Telluria group</taxon>
        <taxon>Pseudoduganella</taxon>
    </lineage>
</organism>
<keyword evidence="3 14" id="KW-0813">Transport</keyword>
<evidence type="ECO:0000256" key="3">
    <source>
        <dbReference type="ARBA" id="ARBA00022448"/>
    </source>
</evidence>
<evidence type="ECO:0000256" key="2">
    <source>
        <dbReference type="ARBA" id="ARBA00009810"/>
    </source>
</evidence>
<protein>
    <submittedName>
        <fullName evidence="19">TonB-dependent Receptor Plug Domain</fullName>
    </submittedName>
</protein>
<sequence length="808" mass="87389">MLQWGSAALAQEASSGQDGQAPTVVEVTGNLLGKGEARANSVIDKETIQQQPAGLDPLKLLARVPGLQVSSSDALTGSFSMRLSMRGLNKEQIGVSVDGIPNGSTLSNGGTMPNRLLDTANLVRVDASQTAGDLGTPSNQALGGYIDFKTRDPARERGADVELSGGSFGYRRGFLRADSGKSAAGTSAYLDYSYEYVHTWPGEQSGRNQRRHADLRVLQDLGRGSSLRATVSWNSFADNDYDAVALRALAAPFYKATFEGNPGTDALTDRWTGNPAIDQNYRGTRGINSKDILAHVDWTQRFGQTGKLKLSPYLHKQEGNGWFYVPYKQLPANGKVYSEVTAGAATPVAQECYQNQYQRGAGGALTPLAAVAIPAGSSAAALRAAGCPAAARYAMNPVSQWGAREASTRRSDNQIDRKGTLGEVAFTPADGHRLRLGGWYEHTEREKVRNWFQATDPTVSGAFLPDSLYSVTQDRHYASNTAMAYAQDKMILLDDKLEIDVGATWQRFRESYRSPVEFAGVRALRVGSGLLPKLAALYRLGDEWEVFVSGSKNFSAIPDSVFEGTAAVDSKNGIKPETSLNKDLGLRWQRDGYGVGMSVYSIDYRDRISIQNGNPNGDIFSRDATTTFANQGGIRSRGAELTARATGRAYELYANFAYNDAHYVSDTKAEGIKAGDPVLGAARRSAFAEAVWKPAAQWRLSVNAKYVGEAAGTYGEVANTVIAGGPATYPREYMPAYTLAGLALSYRPRGSLLGMLRDVELSFNVDNLFDRRYLGGVGAELTTSNPLTSGRYFLGSPRTLFFTLRSRL</sequence>
<evidence type="ECO:0000256" key="13">
    <source>
        <dbReference type="ARBA" id="ARBA00023237"/>
    </source>
</evidence>
<feature type="domain" description="TonB-dependent receptor plug" evidence="18">
    <location>
        <begin position="39"/>
        <end position="129"/>
    </location>
</feature>
<keyword evidence="20" id="KW-1185">Reference proteome</keyword>
<keyword evidence="13 14" id="KW-0998">Cell outer membrane</keyword>
<evidence type="ECO:0000256" key="14">
    <source>
        <dbReference type="PROSITE-ProRule" id="PRU01360"/>
    </source>
</evidence>
<dbReference type="STRING" id="1035707.SAMN05216552_1015110"/>
<dbReference type="Pfam" id="PF07715">
    <property type="entry name" value="Plug"/>
    <property type="match status" value="1"/>
</dbReference>
<evidence type="ECO:0000256" key="11">
    <source>
        <dbReference type="ARBA" id="ARBA00023136"/>
    </source>
</evidence>
<dbReference type="InterPro" id="IPR039426">
    <property type="entry name" value="TonB-dep_rcpt-like"/>
</dbReference>
<dbReference type="Pfam" id="PF00593">
    <property type="entry name" value="TonB_dep_Rec_b-barrel"/>
    <property type="match status" value="1"/>
</dbReference>
<evidence type="ECO:0000256" key="1">
    <source>
        <dbReference type="ARBA" id="ARBA00004571"/>
    </source>
</evidence>
<keyword evidence="11 14" id="KW-0472">Membrane</keyword>
<keyword evidence="8" id="KW-0408">Iron</keyword>
<evidence type="ECO:0000259" key="17">
    <source>
        <dbReference type="Pfam" id="PF00593"/>
    </source>
</evidence>
<evidence type="ECO:0000256" key="16">
    <source>
        <dbReference type="SAM" id="MobiDB-lite"/>
    </source>
</evidence>
<evidence type="ECO:0000259" key="18">
    <source>
        <dbReference type="Pfam" id="PF07715"/>
    </source>
</evidence>
<dbReference type="InterPro" id="IPR036942">
    <property type="entry name" value="Beta-barrel_TonB_sf"/>
</dbReference>
<keyword evidence="12 19" id="KW-0675">Receptor</keyword>
<keyword evidence="4 14" id="KW-1134">Transmembrane beta strand</keyword>
<proteinExistence type="inferred from homology"/>
<dbReference type="InterPro" id="IPR000531">
    <property type="entry name" value="Beta-barrel_TonB"/>
</dbReference>
<dbReference type="GO" id="GO:0009279">
    <property type="term" value="C:cell outer membrane"/>
    <property type="evidence" value="ECO:0007669"/>
    <property type="project" value="UniProtKB-SubCell"/>
</dbReference>
<evidence type="ECO:0000256" key="5">
    <source>
        <dbReference type="ARBA" id="ARBA00022496"/>
    </source>
</evidence>
<keyword evidence="9" id="KW-0406">Ion transport</keyword>
<dbReference type="InterPro" id="IPR037066">
    <property type="entry name" value="Plug_dom_sf"/>
</dbReference>
<dbReference type="PANTHER" id="PTHR32552">
    <property type="entry name" value="FERRICHROME IRON RECEPTOR-RELATED"/>
    <property type="match status" value="1"/>
</dbReference>
<evidence type="ECO:0000256" key="4">
    <source>
        <dbReference type="ARBA" id="ARBA00022452"/>
    </source>
</evidence>
<dbReference type="PROSITE" id="PS52016">
    <property type="entry name" value="TONB_DEPENDENT_REC_3"/>
    <property type="match status" value="1"/>
</dbReference>
<comment type="similarity">
    <text evidence="2 14 15">Belongs to the TonB-dependent receptor family.</text>
</comment>
<name>A0A1I7K8T6_9BURK</name>
<evidence type="ECO:0000313" key="20">
    <source>
        <dbReference type="Proteomes" id="UP000199391"/>
    </source>
</evidence>
<evidence type="ECO:0000313" key="19">
    <source>
        <dbReference type="EMBL" id="SFU93866.1"/>
    </source>
</evidence>
<evidence type="ECO:0000256" key="15">
    <source>
        <dbReference type="RuleBase" id="RU003357"/>
    </source>
</evidence>
<dbReference type="AlphaFoldDB" id="A0A1I7K8T6"/>
<evidence type="ECO:0000256" key="9">
    <source>
        <dbReference type="ARBA" id="ARBA00023065"/>
    </source>
</evidence>
<dbReference type="Gene3D" id="2.40.170.20">
    <property type="entry name" value="TonB-dependent receptor, beta-barrel domain"/>
    <property type="match status" value="1"/>
</dbReference>
<gene>
    <name evidence="19" type="ORF">SAMN05216552_1015110</name>
</gene>
<evidence type="ECO:0000256" key="12">
    <source>
        <dbReference type="ARBA" id="ARBA00023170"/>
    </source>
</evidence>
<keyword evidence="10 15" id="KW-0798">TonB box</keyword>
<dbReference type="PANTHER" id="PTHR32552:SF89">
    <property type="entry name" value="CATECHOLATE SIDEROPHORE RECEPTOR FIU"/>
    <property type="match status" value="1"/>
</dbReference>
<dbReference type="SUPFAM" id="SSF56935">
    <property type="entry name" value="Porins"/>
    <property type="match status" value="1"/>
</dbReference>
<dbReference type="GO" id="GO:0015344">
    <property type="term" value="F:siderophore uptake transmembrane transporter activity"/>
    <property type="evidence" value="ECO:0007669"/>
    <property type="project" value="TreeGrafter"/>
</dbReference>
<evidence type="ECO:0000256" key="6">
    <source>
        <dbReference type="ARBA" id="ARBA00022692"/>
    </source>
</evidence>
<keyword evidence="6 14" id="KW-0812">Transmembrane</keyword>
<evidence type="ECO:0000256" key="10">
    <source>
        <dbReference type="ARBA" id="ARBA00023077"/>
    </source>
</evidence>
<comment type="subcellular location">
    <subcellularLocation>
        <location evidence="1 14">Cell outer membrane</location>
        <topology evidence="1 14">Multi-pass membrane protein</topology>
    </subcellularLocation>
</comment>